<gene>
    <name evidence="1" type="ORF">CJ240_05880</name>
</gene>
<sequence length="287" mass="33200">MNKQFLAEILTDKAEDAEDIWPTTNEENPGYSNGAGVQEKELISELVDGDSDEDTAISDAITTIFTRFDKALNAAFPDGIADEVYCDLCDWLKDNLVAFGESRQQIKCDEIIWEIQYELENASTYEELLRNLERYTVWASRDEERINDWGSSFGWIYETSSEAYDGLVSSLEFGEFLETEFDIDGVLEEGLGYNACCGYYYEKSPDALDELMPKYDRSSNRYDTFEDAKKHEIEELIENYPDYYDEDYKDLDINGIAKRLILKDENGKFYVEHPGSKEYWEAVQRGK</sequence>
<reference evidence="1 2" key="1">
    <citation type="submission" date="2017-09" db="EMBL/GenBank/DDBJ databases">
        <title>Bacterial strain isolated from the female urinary microbiota.</title>
        <authorList>
            <person name="Thomas-White K."/>
            <person name="Kumar N."/>
            <person name="Forster S."/>
            <person name="Putonti C."/>
            <person name="Lawley T."/>
            <person name="Wolfe A.J."/>
        </authorList>
    </citation>
    <scope>NUCLEOTIDE SEQUENCE [LARGE SCALE GENOMIC DNA]</scope>
    <source>
        <strain evidence="1 2">UMB0744</strain>
    </source>
</reference>
<dbReference type="Proteomes" id="UP000243201">
    <property type="component" value="Unassembled WGS sequence"/>
</dbReference>
<keyword evidence="2" id="KW-1185">Reference proteome</keyword>
<evidence type="ECO:0000313" key="2">
    <source>
        <dbReference type="Proteomes" id="UP000243201"/>
    </source>
</evidence>
<dbReference type="RefSeq" id="WP_102184341.1">
    <property type="nucleotide sequence ID" value="NZ_PNGC01000002.1"/>
</dbReference>
<accession>A0ABX4USM8</accession>
<organism evidence="1 2">
    <name type="scientific">Varibaculum cambriense</name>
    <dbReference type="NCBI Taxonomy" id="184870"/>
    <lineage>
        <taxon>Bacteria</taxon>
        <taxon>Bacillati</taxon>
        <taxon>Actinomycetota</taxon>
        <taxon>Actinomycetes</taxon>
        <taxon>Actinomycetales</taxon>
        <taxon>Actinomycetaceae</taxon>
        <taxon>Varibaculum</taxon>
    </lineage>
</organism>
<protein>
    <recommendedName>
        <fullName evidence="3">Antirestriction protein ArdA</fullName>
    </recommendedName>
</protein>
<evidence type="ECO:0008006" key="3">
    <source>
        <dbReference type="Google" id="ProtNLM"/>
    </source>
</evidence>
<evidence type="ECO:0000313" key="1">
    <source>
        <dbReference type="EMBL" id="PMB89295.1"/>
    </source>
</evidence>
<proteinExistence type="predicted"/>
<comment type="caution">
    <text evidence="1">The sequence shown here is derived from an EMBL/GenBank/DDBJ whole genome shotgun (WGS) entry which is preliminary data.</text>
</comment>
<name>A0ABX4USM8_9ACTO</name>
<dbReference type="EMBL" id="PNGC01000002">
    <property type="protein sequence ID" value="PMB89295.1"/>
    <property type="molecule type" value="Genomic_DNA"/>
</dbReference>